<dbReference type="AlphaFoldDB" id="A0A167TJP1"/>
<evidence type="ECO:0000259" key="5">
    <source>
        <dbReference type="PROSITE" id="PS51935"/>
    </source>
</evidence>
<accession>A0A167TJP1</accession>
<sequence length="149" mass="16473">MRKTATITLLSFVLLFSSLFVNVFKAEAAINPQRIITEAKKFIGTPYKFGGTSPSGFDCSGFVYYTHKRIGKTLPRSSTLMFQRGSSVHKSHLRPGDLVFFSTYKKGASHVAIYIGNNLIIHATSKGVTIDNLNSAYWSSKFIGAKRVV</sequence>
<keyword evidence="3" id="KW-0378">Hydrolase</keyword>
<dbReference type="Pfam" id="PF00877">
    <property type="entry name" value="NLPC_P60"/>
    <property type="match status" value="1"/>
</dbReference>
<keyword evidence="7" id="KW-1185">Reference proteome</keyword>
<dbReference type="InterPro" id="IPR038765">
    <property type="entry name" value="Papain-like_cys_pep_sf"/>
</dbReference>
<organism evidence="6 7">
    <name type="scientific">Anoxybacteroides amylolyticum</name>
    <dbReference type="NCBI Taxonomy" id="294699"/>
    <lineage>
        <taxon>Bacteria</taxon>
        <taxon>Bacillati</taxon>
        <taxon>Bacillota</taxon>
        <taxon>Bacilli</taxon>
        <taxon>Bacillales</taxon>
        <taxon>Anoxybacillaceae</taxon>
        <taxon>Anoxybacteroides</taxon>
    </lineage>
</organism>
<dbReference type="PROSITE" id="PS51935">
    <property type="entry name" value="NLPC_P60"/>
    <property type="match status" value="1"/>
</dbReference>
<dbReference type="EMBL" id="CP015438">
    <property type="protein sequence ID" value="ANB61074.1"/>
    <property type="molecule type" value="Genomic_DNA"/>
</dbReference>
<evidence type="ECO:0000313" key="6">
    <source>
        <dbReference type="EMBL" id="ANB61074.1"/>
    </source>
</evidence>
<reference evidence="6 7" key="1">
    <citation type="journal article" date="2006" name="Syst. Appl. Microbiol.">
        <title>Anoxybacillus amylolyticus sp. nov., a thermophilic amylase producing bacterium isolated from Mount Rittmann (Antarctica).</title>
        <authorList>
            <person name="Poli A."/>
            <person name="Esposito E."/>
            <person name="Lama L."/>
            <person name="Orlando P."/>
            <person name="Nicolaus G."/>
            <person name="de Appolonia F."/>
            <person name="Gambacorta A."/>
            <person name="Nicolaus B."/>
        </authorList>
    </citation>
    <scope>NUCLEOTIDE SEQUENCE [LARGE SCALE GENOMIC DNA]</scope>
    <source>
        <strain evidence="6 7">DSM 15939</strain>
    </source>
</reference>
<dbReference type="PANTHER" id="PTHR47053:SF1">
    <property type="entry name" value="MUREIN DD-ENDOPEPTIDASE MEPH-RELATED"/>
    <property type="match status" value="1"/>
</dbReference>
<dbReference type="PANTHER" id="PTHR47053">
    <property type="entry name" value="MUREIN DD-ENDOPEPTIDASE MEPH-RELATED"/>
    <property type="match status" value="1"/>
</dbReference>
<name>A0A167TJP1_9BACL</name>
<dbReference type="GO" id="GO:0008234">
    <property type="term" value="F:cysteine-type peptidase activity"/>
    <property type="evidence" value="ECO:0007669"/>
    <property type="project" value="UniProtKB-KW"/>
</dbReference>
<evidence type="ECO:0000313" key="7">
    <source>
        <dbReference type="Proteomes" id="UP000076865"/>
    </source>
</evidence>
<dbReference type="Proteomes" id="UP000076865">
    <property type="component" value="Chromosome"/>
</dbReference>
<dbReference type="SUPFAM" id="SSF54001">
    <property type="entry name" value="Cysteine proteinases"/>
    <property type="match status" value="1"/>
</dbReference>
<dbReference type="OrthoDB" id="9813368at2"/>
<gene>
    <name evidence="6" type="ORF">GFC30_819</name>
</gene>
<evidence type="ECO:0000256" key="1">
    <source>
        <dbReference type="ARBA" id="ARBA00007074"/>
    </source>
</evidence>
<protein>
    <submittedName>
        <fullName evidence="6">NlpC/P60 family protein</fullName>
    </submittedName>
</protein>
<evidence type="ECO:0000256" key="4">
    <source>
        <dbReference type="ARBA" id="ARBA00022807"/>
    </source>
</evidence>
<keyword evidence="4" id="KW-0788">Thiol protease</keyword>
<dbReference type="KEGG" id="aamy:GFC30_819"/>
<feature type="domain" description="NlpC/P60" evidence="5">
    <location>
        <begin position="29"/>
        <end position="149"/>
    </location>
</feature>
<dbReference type="Gene3D" id="3.90.1720.10">
    <property type="entry name" value="endopeptidase domain like (from Nostoc punctiforme)"/>
    <property type="match status" value="1"/>
</dbReference>
<dbReference type="InterPro" id="IPR000064">
    <property type="entry name" value="NLP_P60_dom"/>
</dbReference>
<comment type="similarity">
    <text evidence="1">Belongs to the peptidase C40 family.</text>
</comment>
<dbReference type="RefSeq" id="WP_066323018.1">
    <property type="nucleotide sequence ID" value="NZ_CP015438.1"/>
</dbReference>
<dbReference type="GO" id="GO:0006508">
    <property type="term" value="P:proteolysis"/>
    <property type="evidence" value="ECO:0007669"/>
    <property type="project" value="UniProtKB-KW"/>
</dbReference>
<proteinExistence type="inferred from homology"/>
<keyword evidence="2" id="KW-0645">Protease</keyword>
<evidence type="ECO:0000256" key="3">
    <source>
        <dbReference type="ARBA" id="ARBA00022801"/>
    </source>
</evidence>
<evidence type="ECO:0000256" key="2">
    <source>
        <dbReference type="ARBA" id="ARBA00022670"/>
    </source>
</evidence>
<dbReference type="PATRIC" id="fig|294699.3.peg.826"/>
<dbReference type="InterPro" id="IPR051202">
    <property type="entry name" value="Peptidase_C40"/>
</dbReference>